<feature type="transmembrane region" description="Helical" evidence="10">
    <location>
        <begin position="609"/>
        <end position="632"/>
    </location>
</feature>
<evidence type="ECO:0000256" key="4">
    <source>
        <dbReference type="ARBA" id="ARBA00022692"/>
    </source>
</evidence>
<feature type="transmembrane region" description="Helical" evidence="10">
    <location>
        <begin position="495"/>
        <end position="515"/>
    </location>
</feature>
<reference evidence="11" key="1">
    <citation type="submission" date="2019-07" db="EMBL/GenBank/DDBJ databases">
        <title>Hyphodiscus hymeniophilus genome sequencing and assembly.</title>
        <authorList>
            <person name="Kramer G."/>
            <person name="Nodwell J."/>
        </authorList>
    </citation>
    <scope>NUCLEOTIDE SEQUENCE</scope>
    <source>
        <strain evidence="11">ATCC 34498</strain>
    </source>
</reference>
<dbReference type="Proteomes" id="UP000785200">
    <property type="component" value="Unassembled WGS sequence"/>
</dbReference>
<proteinExistence type="inferred from homology"/>
<feature type="transmembrane region" description="Helical" evidence="10">
    <location>
        <begin position="315"/>
        <end position="334"/>
    </location>
</feature>
<comment type="caution">
    <text evidence="11">The sequence shown here is derived from an EMBL/GenBank/DDBJ whole genome shotgun (WGS) entry which is preliminary data.</text>
</comment>
<evidence type="ECO:0000256" key="9">
    <source>
        <dbReference type="SAM" id="MobiDB-lite"/>
    </source>
</evidence>
<evidence type="ECO:0000256" key="5">
    <source>
        <dbReference type="ARBA" id="ARBA00022856"/>
    </source>
</evidence>
<evidence type="ECO:0000256" key="6">
    <source>
        <dbReference type="ARBA" id="ARBA00022927"/>
    </source>
</evidence>
<feature type="transmembrane region" description="Helical" evidence="10">
    <location>
        <begin position="355"/>
        <end position="373"/>
    </location>
</feature>
<evidence type="ECO:0000256" key="10">
    <source>
        <dbReference type="SAM" id="Phobius"/>
    </source>
</evidence>
<evidence type="ECO:0000256" key="1">
    <source>
        <dbReference type="ARBA" id="ARBA00004141"/>
    </source>
</evidence>
<evidence type="ECO:0000256" key="8">
    <source>
        <dbReference type="ARBA" id="ARBA00023136"/>
    </source>
</evidence>
<dbReference type="GO" id="GO:0016020">
    <property type="term" value="C:membrane"/>
    <property type="evidence" value="ECO:0007669"/>
    <property type="project" value="UniProtKB-SubCell"/>
</dbReference>
<protein>
    <submittedName>
        <fullName evidence="11">Oligopeptide transporter 8</fullName>
    </submittedName>
</protein>
<feature type="transmembrane region" description="Helical" evidence="10">
    <location>
        <begin position="278"/>
        <end position="295"/>
    </location>
</feature>
<feature type="transmembrane region" description="Helical" evidence="10">
    <location>
        <begin position="136"/>
        <end position="156"/>
    </location>
</feature>
<evidence type="ECO:0000313" key="11">
    <source>
        <dbReference type="EMBL" id="KAG0646504.1"/>
    </source>
</evidence>
<feature type="transmembrane region" description="Helical" evidence="10">
    <location>
        <begin position="682"/>
        <end position="699"/>
    </location>
</feature>
<keyword evidence="12" id="KW-1185">Reference proteome</keyword>
<dbReference type="InterPro" id="IPR004813">
    <property type="entry name" value="OPT"/>
</dbReference>
<dbReference type="GO" id="GO:0015031">
    <property type="term" value="P:protein transport"/>
    <property type="evidence" value="ECO:0007669"/>
    <property type="project" value="UniProtKB-KW"/>
</dbReference>
<evidence type="ECO:0000256" key="7">
    <source>
        <dbReference type="ARBA" id="ARBA00022989"/>
    </source>
</evidence>
<sequence length="807" mass="91372">MSSLPDGHHGSDVHSIQSSDDASERDIVLSSDSSQETVFGCGSSNSGEVTTPISEFEKEKGVPQYAASEIGPEEARYDLGDDDPALKDIPWHVRRVVSLDDDPTLPTITFRYFVLSFFFITPGAFLAQMAEYRTTFAPYSIFFVQIGANYIGDWLAKYLPAWEIRMPFSKKSFNLNPGPFSVKEHVLVTITAASGATYNLAWTPISLSELYFGHKINPVVAIFFMWAVVWTGYSYAALARQFLIYDPQYPWFQALCQTALFETQKKQRESPSPISRRQTMVFFFVLIGIFFWQFLPEFVFPMMGSLAFLCWVAPHNATANFIGSGFGGMGFMNLSLDWSNVGYLSQMGSMFLTPFWTQAIVFSAFVVNCWILIPASKWGGLGNWHEHLMSNRLFLENGTAYPVLSLITPDVTLNETAYAEYGPIYIGAQLLWGTFFDYASYTSALCWMLLFGYPAIKSIIDKQWKRRQNGVDSPNEQYDDQLNILMRSYKEVPTWWFILLFLCSFVPVIVMLAVGELFIPLWTYFMALLTGVVVVVPLGWLYALSNFQLPIGSSNQVLYGLMVNSVEGHKNPVGASIYGTIAGDAWYRAMYMLQDQKIGHYMHIPPRTVFFSQIFGSFVGVPINYGCIRWILNTKSGYLSGKLIDQTHQWTGQSLATSLTLGTQYVLIGPKRMFSQALYHPLPWAFLVGALTPSILYVLHRRFPRANFHLWNCTIFFCAMSNFWGNISTGYVSGIIGGFVVMYWAYRHHYEIWARYNFILAAAFDAGFNFNMLAIFLCFGAAKVVSMPSWWGNNADNVERCFALPPQ</sequence>
<dbReference type="AlphaFoldDB" id="A0A9P6VER6"/>
<comment type="subcellular location">
    <subcellularLocation>
        <location evidence="1">Membrane</location>
        <topology evidence="1">Multi-pass membrane protein</topology>
    </subcellularLocation>
</comment>
<organism evidence="11 12">
    <name type="scientific">Hyphodiscus hymeniophilus</name>
    <dbReference type="NCBI Taxonomy" id="353542"/>
    <lineage>
        <taxon>Eukaryota</taxon>
        <taxon>Fungi</taxon>
        <taxon>Dikarya</taxon>
        <taxon>Ascomycota</taxon>
        <taxon>Pezizomycotina</taxon>
        <taxon>Leotiomycetes</taxon>
        <taxon>Helotiales</taxon>
        <taxon>Hyphodiscaceae</taxon>
        <taxon>Hyphodiscus</taxon>
    </lineage>
</organism>
<keyword evidence="8 10" id="KW-0472">Membrane</keyword>
<dbReference type="EMBL" id="VNKQ01000015">
    <property type="protein sequence ID" value="KAG0646504.1"/>
    <property type="molecule type" value="Genomic_DNA"/>
</dbReference>
<feature type="compositionally biased region" description="Basic and acidic residues" evidence="9">
    <location>
        <begin position="1"/>
        <end position="12"/>
    </location>
</feature>
<evidence type="ECO:0000256" key="2">
    <source>
        <dbReference type="ARBA" id="ARBA00008807"/>
    </source>
</evidence>
<keyword evidence="6" id="KW-0653">Protein transport</keyword>
<gene>
    <name evidence="11" type="ORF">D0Z07_7453</name>
</gene>
<dbReference type="PANTHER" id="PTHR22601">
    <property type="entry name" value="ISP4 LIKE PROTEIN"/>
    <property type="match status" value="1"/>
</dbReference>
<evidence type="ECO:0000256" key="3">
    <source>
        <dbReference type="ARBA" id="ARBA00022448"/>
    </source>
</evidence>
<evidence type="ECO:0000313" key="12">
    <source>
        <dbReference type="Proteomes" id="UP000785200"/>
    </source>
</evidence>
<feature type="transmembrane region" description="Helical" evidence="10">
    <location>
        <begin position="219"/>
        <end position="238"/>
    </location>
</feature>
<keyword evidence="4 10" id="KW-0812">Transmembrane</keyword>
<dbReference type="GO" id="GO:0035673">
    <property type="term" value="F:oligopeptide transmembrane transporter activity"/>
    <property type="evidence" value="ECO:0007669"/>
    <property type="project" value="InterPro"/>
</dbReference>
<dbReference type="OrthoDB" id="9986677at2759"/>
<feature type="transmembrane region" description="Helical" evidence="10">
    <location>
        <begin position="112"/>
        <end position="130"/>
    </location>
</feature>
<dbReference type="Pfam" id="PF03169">
    <property type="entry name" value="OPT"/>
    <property type="match status" value="1"/>
</dbReference>
<keyword evidence="3" id="KW-0813">Transport</keyword>
<name>A0A9P6VER6_9HELO</name>
<feature type="transmembrane region" description="Helical" evidence="10">
    <location>
        <begin position="438"/>
        <end position="456"/>
    </location>
</feature>
<feature type="transmembrane region" description="Helical" evidence="10">
    <location>
        <begin position="730"/>
        <end position="746"/>
    </location>
</feature>
<accession>A0A9P6VER6</accession>
<comment type="similarity">
    <text evidence="2">Belongs to the oligopeptide OPT transporter family.</text>
</comment>
<dbReference type="NCBIfam" id="TIGR00728">
    <property type="entry name" value="OPT_sfam"/>
    <property type="match status" value="1"/>
</dbReference>
<keyword evidence="7 10" id="KW-1133">Transmembrane helix</keyword>
<feature type="transmembrane region" description="Helical" evidence="10">
    <location>
        <begin position="758"/>
        <end position="782"/>
    </location>
</feature>
<feature type="transmembrane region" description="Helical" evidence="10">
    <location>
        <begin position="521"/>
        <end position="544"/>
    </location>
</feature>
<keyword evidence="5" id="KW-0571">Peptide transport</keyword>
<feature type="compositionally biased region" description="Polar residues" evidence="9">
    <location>
        <begin position="30"/>
        <end position="53"/>
    </location>
</feature>
<dbReference type="InterPro" id="IPR004648">
    <property type="entry name" value="Oligpept_transpt"/>
</dbReference>
<feature type="region of interest" description="Disordered" evidence="9">
    <location>
        <begin position="1"/>
        <end position="64"/>
    </location>
</feature>